<name>A0A8J3J683_9ACTN</name>
<dbReference type="AlphaFoldDB" id="A0A8J3J683"/>
<evidence type="ECO:0000256" key="1">
    <source>
        <dbReference type="SAM" id="Phobius"/>
    </source>
</evidence>
<reference evidence="2" key="1">
    <citation type="submission" date="2021-01" db="EMBL/GenBank/DDBJ databases">
        <title>Whole genome shotgun sequence of Actinocatenispora rupis NBRC 107355.</title>
        <authorList>
            <person name="Komaki H."/>
            <person name="Tamura T."/>
        </authorList>
    </citation>
    <scope>NUCLEOTIDE SEQUENCE</scope>
    <source>
        <strain evidence="2">NBRC 107355</strain>
    </source>
</reference>
<proteinExistence type="predicted"/>
<sequence>MFGANVVWANATSLPAGLLALRGGGGPPVGLVAAGFGVFVVIVVAIIAAGVRDRRRRWRAAAAKVAWCTEALYGWSTARGWRFHPGEATAPWRDRLAVGNRGFTVHCSASYRSPELAATVAICSYQVQGTRIVPDQSGGTQRSGSVKVPVWLTVVILHLPGAWPNLHVRRHEPLVDDGRWLPARFGELPSPAPIRPVLSGHPAFDAQVRAGSPAPEAARTLLTRPIIDAHLNRQLDTWSLCDNDLTLATERTFEPYALDRDVHLARWLSAALRRP</sequence>
<accession>A0A8J3J683</accession>
<gene>
    <name evidence="2" type="ORF">Aru02nite_10270</name>
</gene>
<keyword evidence="1" id="KW-0812">Transmembrane</keyword>
<keyword evidence="1" id="KW-1133">Transmembrane helix</keyword>
<keyword evidence="1" id="KW-0472">Membrane</keyword>
<evidence type="ECO:0000313" key="3">
    <source>
        <dbReference type="Proteomes" id="UP000612808"/>
    </source>
</evidence>
<dbReference type="EMBL" id="BOMB01000004">
    <property type="protein sequence ID" value="GID10138.1"/>
    <property type="molecule type" value="Genomic_DNA"/>
</dbReference>
<organism evidence="2 3">
    <name type="scientific">Actinocatenispora rupis</name>
    <dbReference type="NCBI Taxonomy" id="519421"/>
    <lineage>
        <taxon>Bacteria</taxon>
        <taxon>Bacillati</taxon>
        <taxon>Actinomycetota</taxon>
        <taxon>Actinomycetes</taxon>
        <taxon>Micromonosporales</taxon>
        <taxon>Micromonosporaceae</taxon>
        <taxon>Actinocatenispora</taxon>
    </lineage>
</organism>
<comment type="caution">
    <text evidence="2">The sequence shown here is derived from an EMBL/GenBank/DDBJ whole genome shotgun (WGS) entry which is preliminary data.</text>
</comment>
<feature type="transmembrane region" description="Helical" evidence="1">
    <location>
        <begin position="29"/>
        <end position="51"/>
    </location>
</feature>
<dbReference type="Proteomes" id="UP000612808">
    <property type="component" value="Unassembled WGS sequence"/>
</dbReference>
<evidence type="ECO:0000313" key="2">
    <source>
        <dbReference type="EMBL" id="GID10138.1"/>
    </source>
</evidence>
<keyword evidence="3" id="KW-1185">Reference proteome</keyword>
<protein>
    <submittedName>
        <fullName evidence="2">Uncharacterized protein</fullName>
    </submittedName>
</protein>